<accession>A0ABV8H1K0</accession>
<dbReference type="EMBL" id="JBHSAO010000011">
    <property type="protein sequence ID" value="MFC4025071.1"/>
    <property type="molecule type" value="Genomic_DNA"/>
</dbReference>
<feature type="domain" description="GGDEF" evidence="1">
    <location>
        <begin position="212"/>
        <end position="337"/>
    </location>
</feature>
<sequence>MQLMNSMNGNSEIRIGIVGPEALMNLSKDVLKAFPNFSPVFSIITSCSEIIDIAKQLMDEVDVLMFTEHHMYTKAKEVINFTIPVHHVPLMGTGLYRSLFLIKNNFGLKQLSIDSIEKKYLEQILFELEDPNYEYIIFKNQSEGDLIEAIINFHTQNYRKYGSIAITGIQNVSMKLSEMNIPNEWVTPTQQDMIVSFERALLASETRRNKESQIVFGLIDIDNFNKVIEKYNSEHDVQLLKLQIQQMLLDYTKQLDGHLVNSGGEEFSFITTRGIFERETRGYKFIPLLQDTKNELNITLSIGVGFGGSAAEAGSHARLALRQSKELGGNVCYIVREDRSVLGPVDITTNTQYERYELAITDAKLLDKADKAGMSAAYMTKLMARVARYKKYDYTAQELAATLNITNRSAHRILLKWMDAEIVEIVGEERVTLKGRPRRIYRLSFIIDEAN</sequence>
<dbReference type="Pfam" id="PF24898">
    <property type="entry name" value="GGDEF_GdpP"/>
    <property type="match status" value="1"/>
</dbReference>
<evidence type="ECO:0000259" key="1">
    <source>
        <dbReference type="PROSITE" id="PS50887"/>
    </source>
</evidence>
<keyword evidence="3" id="KW-1185">Reference proteome</keyword>
<dbReference type="SUPFAM" id="SSF55073">
    <property type="entry name" value="Nucleotide cyclase"/>
    <property type="match status" value="1"/>
</dbReference>
<evidence type="ECO:0000313" key="3">
    <source>
        <dbReference type="Proteomes" id="UP001595772"/>
    </source>
</evidence>
<name>A0ABV8H1K0_9BACI</name>
<dbReference type="RefSeq" id="WP_379497565.1">
    <property type="nucleotide sequence ID" value="NZ_JBHSAO010000011.1"/>
</dbReference>
<evidence type="ECO:0000313" key="2">
    <source>
        <dbReference type="EMBL" id="MFC4025071.1"/>
    </source>
</evidence>
<gene>
    <name evidence="2" type="ORF">ACFOUV_14850</name>
</gene>
<comment type="caution">
    <text evidence="2">The sequence shown here is derived from an EMBL/GenBank/DDBJ whole genome shotgun (WGS) entry which is preliminary data.</text>
</comment>
<dbReference type="InterPro" id="IPR000160">
    <property type="entry name" value="GGDEF_dom"/>
</dbReference>
<dbReference type="InterPro" id="IPR029787">
    <property type="entry name" value="Nucleotide_cyclase"/>
</dbReference>
<proteinExistence type="predicted"/>
<dbReference type="Gene3D" id="3.30.70.270">
    <property type="match status" value="1"/>
</dbReference>
<dbReference type="Proteomes" id="UP001595772">
    <property type="component" value="Unassembled WGS sequence"/>
</dbReference>
<organism evidence="2 3">
    <name type="scientific">Oceanobacillus longus</name>
    <dbReference type="NCBI Taxonomy" id="930120"/>
    <lineage>
        <taxon>Bacteria</taxon>
        <taxon>Bacillati</taxon>
        <taxon>Bacillota</taxon>
        <taxon>Bacilli</taxon>
        <taxon>Bacillales</taxon>
        <taxon>Bacillaceae</taxon>
        <taxon>Oceanobacillus</taxon>
    </lineage>
</organism>
<dbReference type="PROSITE" id="PS50887">
    <property type="entry name" value="GGDEF"/>
    <property type="match status" value="1"/>
</dbReference>
<dbReference type="InterPro" id="IPR043128">
    <property type="entry name" value="Rev_trsase/Diguanyl_cyclase"/>
</dbReference>
<reference evidence="3" key="1">
    <citation type="journal article" date="2019" name="Int. J. Syst. Evol. Microbiol.">
        <title>The Global Catalogue of Microorganisms (GCM) 10K type strain sequencing project: providing services to taxonomists for standard genome sequencing and annotation.</title>
        <authorList>
            <consortium name="The Broad Institute Genomics Platform"/>
            <consortium name="The Broad Institute Genome Sequencing Center for Infectious Disease"/>
            <person name="Wu L."/>
            <person name="Ma J."/>
        </authorList>
    </citation>
    <scope>NUCLEOTIDE SEQUENCE [LARGE SCALE GENOMIC DNA]</scope>
    <source>
        <strain evidence="3">IBRC-M 10703</strain>
    </source>
</reference>
<protein>
    <recommendedName>
        <fullName evidence="1">GGDEF domain-containing protein</fullName>
    </recommendedName>
</protein>